<reference evidence="3 4" key="1">
    <citation type="submission" date="2020-08" db="EMBL/GenBank/DDBJ databases">
        <title>Genomic Encyclopedia of Type Strains, Phase IV (KMG-IV): sequencing the most valuable type-strain genomes for metagenomic binning, comparative biology and taxonomic classification.</title>
        <authorList>
            <person name="Goeker M."/>
        </authorList>
    </citation>
    <scope>NUCLEOTIDE SEQUENCE [LARGE SCALE GENOMIC DNA]</scope>
    <source>
        <strain evidence="3 4">DSM 102255</strain>
    </source>
</reference>
<evidence type="ECO:0000313" key="4">
    <source>
        <dbReference type="Proteomes" id="UP000552700"/>
    </source>
</evidence>
<evidence type="ECO:0000313" key="3">
    <source>
        <dbReference type="EMBL" id="MBB6124658.1"/>
    </source>
</evidence>
<evidence type="ECO:0000259" key="2">
    <source>
        <dbReference type="Pfam" id="PF03886"/>
    </source>
</evidence>
<organism evidence="3 4">
    <name type="scientific">Sphingobium subterraneum</name>
    <dbReference type="NCBI Taxonomy" id="627688"/>
    <lineage>
        <taxon>Bacteria</taxon>
        <taxon>Pseudomonadati</taxon>
        <taxon>Pseudomonadota</taxon>
        <taxon>Alphaproteobacteria</taxon>
        <taxon>Sphingomonadales</taxon>
        <taxon>Sphingomonadaceae</taxon>
        <taxon>Sphingobium</taxon>
    </lineage>
</organism>
<accession>A0A841J7Y3</accession>
<keyword evidence="1" id="KW-0732">Signal</keyword>
<sequence>MFRFPTRTLLAPALLSTVLAGCVSFGAKPPPQLLTIAPQKTIATGVDRTSVGTPRLAVRTPDVPRALATTRVPVQVNASSIAYVKDAQWAEAPRIMFLRLLVETIGADGVFVADADEYPVASDRQLTGQLIAFGADARTGQAVVTFDASLNRAAPEGGEAQILRKRFTASVPIGKISAERVAGPIGQAANQVAAEVSAWVRAN</sequence>
<dbReference type="RefSeq" id="WP_246351954.1">
    <property type="nucleotide sequence ID" value="NZ_JACIJP010000003.1"/>
</dbReference>
<gene>
    <name evidence="3" type="ORF">FHS92_002403</name>
</gene>
<dbReference type="Pfam" id="PF03886">
    <property type="entry name" value="ABC_trans_aux"/>
    <property type="match status" value="1"/>
</dbReference>
<comment type="caution">
    <text evidence="3">The sequence shown here is derived from an EMBL/GenBank/DDBJ whole genome shotgun (WGS) entry which is preliminary data.</text>
</comment>
<dbReference type="EMBL" id="JACIJP010000003">
    <property type="protein sequence ID" value="MBB6124658.1"/>
    <property type="molecule type" value="Genomic_DNA"/>
</dbReference>
<dbReference type="PROSITE" id="PS51257">
    <property type="entry name" value="PROKAR_LIPOPROTEIN"/>
    <property type="match status" value="1"/>
</dbReference>
<feature type="chain" id="PRO_5032395057" evidence="1">
    <location>
        <begin position="21"/>
        <end position="203"/>
    </location>
</feature>
<dbReference type="SUPFAM" id="SSF159594">
    <property type="entry name" value="XCC0632-like"/>
    <property type="match status" value="1"/>
</dbReference>
<name>A0A841J7Y3_9SPHN</name>
<feature type="domain" description="ABC-type transport auxiliary lipoprotein component" evidence="2">
    <location>
        <begin position="48"/>
        <end position="196"/>
    </location>
</feature>
<protein>
    <submittedName>
        <fullName evidence="3">Cholesterol transport system auxiliary component</fullName>
    </submittedName>
</protein>
<dbReference type="InterPro" id="IPR005586">
    <property type="entry name" value="ABC_trans_aux"/>
</dbReference>
<proteinExistence type="predicted"/>
<dbReference type="AlphaFoldDB" id="A0A841J7Y3"/>
<evidence type="ECO:0000256" key="1">
    <source>
        <dbReference type="SAM" id="SignalP"/>
    </source>
</evidence>
<feature type="signal peptide" evidence="1">
    <location>
        <begin position="1"/>
        <end position="20"/>
    </location>
</feature>
<dbReference type="Gene3D" id="3.40.50.10610">
    <property type="entry name" value="ABC-type transport auxiliary lipoprotein component"/>
    <property type="match status" value="1"/>
</dbReference>
<dbReference type="Proteomes" id="UP000552700">
    <property type="component" value="Unassembled WGS sequence"/>
</dbReference>
<keyword evidence="4" id="KW-1185">Reference proteome</keyword>